<reference evidence="2 3" key="1">
    <citation type="submission" date="2019-12" db="EMBL/GenBank/DDBJ databases">
        <authorList>
            <person name="Huq M.A."/>
        </authorList>
    </citation>
    <scope>NUCLEOTIDE SEQUENCE [LARGE SCALE GENOMIC DNA]</scope>
    <source>
        <strain evidence="2 3">MAH-25</strain>
    </source>
</reference>
<dbReference type="EMBL" id="WSEL01000003">
    <property type="protein sequence ID" value="MVQ28739.1"/>
    <property type="molecule type" value="Genomic_DNA"/>
</dbReference>
<protein>
    <submittedName>
        <fullName evidence="2">Tetratricopeptide repeat protein</fullName>
    </submittedName>
</protein>
<dbReference type="Proteomes" id="UP000469385">
    <property type="component" value="Unassembled WGS sequence"/>
</dbReference>
<evidence type="ECO:0000313" key="2">
    <source>
        <dbReference type="EMBL" id="MVQ28739.1"/>
    </source>
</evidence>
<organism evidence="2 3">
    <name type="scientific">Ramlibacter pinisoli</name>
    <dbReference type="NCBI Taxonomy" id="2682844"/>
    <lineage>
        <taxon>Bacteria</taxon>
        <taxon>Pseudomonadati</taxon>
        <taxon>Pseudomonadota</taxon>
        <taxon>Betaproteobacteria</taxon>
        <taxon>Burkholderiales</taxon>
        <taxon>Comamonadaceae</taxon>
        <taxon>Ramlibacter</taxon>
    </lineage>
</organism>
<dbReference type="RefSeq" id="WP_157396808.1">
    <property type="nucleotide sequence ID" value="NZ_WSEL01000003.1"/>
</dbReference>
<evidence type="ECO:0000313" key="3">
    <source>
        <dbReference type="Proteomes" id="UP000469385"/>
    </source>
</evidence>
<gene>
    <name evidence="2" type="ORF">GON04_04740</name>
</gene>
<dbReference type="Gene3D" id="1.25.40.10">
    <property type="entry name" value="Tetratricopeptide repeat domain"/>
    <property type="match status" value="1"/>
</dbReference>
<keyword evidence="3" id="KW-1185">Reference proteome</keyword>
<comment type="caution">
    <text evidence="2">The sequence shown here is derived from an EMBL/GenBank/DDBJ whole genome shotgun (WGS) entry which is preliminary data.</text>
</comment>
<proteinExistence type="predicted"/>
<dbReference type="InterPro" id="IPR011990">
    <property type="entry name" value="TPR-like_helical_dom_sf"/>
</dbReference>
<feature type="chain" id="PRO_5026805395" evidence="1">
    <location>
        <begin position="23"/>
        <end position="159"/>
    </location>
</feature>
<dbReference type="AlphaFoldDB" id="A0A6N8IPD0"/>
<name>A0A6N8IPD0_9BURK</name>
<dbReference type="SUPFAM" id="SSF48452">
    <property type="entry name" value="TPR-like"/>
    <property type="match status" value="1"/>
</dbReference>
<keyword evidence="1" id="KW-0732">Signal</keyword>
<sequence>MRILRLVLSFLLLAAASLTASAAGGGGGSDLAVGPSTAQRLATAQKAIDAQDWSAAQRELTTLLREEPRNPDAHTLMGYTMRKRPNPDLAKAFQHYERAIALDPKHKGAHEYIGEAYLMEKKPAEAEKHLVRLEQICGGTACEQYQDLAKSIAEYKAKN</sequence>
<dbReference type="Pfam" id="PF14559">
    <property type="entry name" value="TPR_19"/>
    <property type="match status" value="1"/>
</dbReference>
<accession>A0A6N8IPD0</accession>
<feature type="signal peptide" evidence="1">
    <location>
        <begin position="1"/>
        <end position="22"/>
    </location>
</feature>
<evidence type="ECO:0000256" key="1">
    <source>
        <dbReference type="SAM" id="SignalP"/>
    </source>
</evidence>